<keyword evidence="12" id="KW-1185">Reference proteome</keyword>
<comment type="caution">
    <text evidence="11">The sequence shown here is derived from an EMBL/GenBank/DDBJ whole genome shotgun (WGS) entry which is preliminary data.</text>
</comment>
<feature type="domain" description="T-SNARE coiled-coil homology" evidence="9">
    <location>
        <begin position="460"/>
        <end position="501"/>
    </location>
</feature>
<dbReference type="FunFam" id="1.10.287.950:FF:000001">
    <property type="entry name" value="Methyl-accepting chemotaxis sensory transducer"/>
    <property type="match status" value="1"/>
</dbReference>
<dbReference type="PANTHER" id="PTHR32089:SF112">
    <property type="entry name" value="LYSOZYME-LIKE PROTEIN-RELATED"/>
    <property type="match status" value="1"/>
</dbReference>
<evidence type="ECO:0000256" key="4">
    <source>
        <dbReference type="ARBA" id="ARBA00029447"/>
    </source>
</evidence>
<evidence type="ECO:0000256" key="5">
    <source>
        <dbReference type="PROSITE-ProRule" id="PRU00284"/>
    </source>
</evidence>
<feature type="domain" description="Methyl-accepting transducer" evidence="8">
    <location>
        <begin position="265"/>
        <end position="501"/>
    </location>
</feature>
<dbReference type="PRINTS" id="PR00260">
    <property type="entry name" value="CHEMTRNSDUCR"/>
</dbReference>
<feature type="transmembrane region" description="Helical" evidence="7">
    <location>
        <begin position="183"/>
        <end position="204"/>
    </location>
</feature>
<dbReference type="GO" id="GO:0004888">
    <property type="term" value="F:transmembrane signaling receptor activity"/>
    <property type="evidence" value="ECO:0007669"/>
    <property type="project" value="InterPro"/>
</dbReference>
<keyword evidence="7" id="KW-0812">Transmembrane</keyword>
<dbReference type="Proteomes" id="UP000565262">
    <property type="component" value="Unassembled WGS sequence"/>
</dbReference>
<dbReference type="GO" id="GO:0006935">
    <property type="term" value="P:chemotaxis"/>
    <property type="evidence" value="ECO:0007669"/>
    <property type="project" value="InterPro"/>
</dbReference>
<reference evidence="11 12" key="1">
    <citation type="submission" date="2020-08" db="EMBL/GenBank/DDBJ databases">
        <title>Oceanospirillum sp. nov. isolated from marine sediment.</title>
        <authorList>
            <person name="Ji X."/>
        </authorList>
    </citation>
    <scope>NUCLEOTIDE SEQUENCE [LARGE SCALE GENOMIC DNA]</scope>
    <source>
        <strain evidence="11 12">D5</strain>
    </source>
</reference>
<evidence type="ECO:0000259" key="8">
    <source>
        <dbReference type="PROSITE" id="PS50111"/>
    </source>
</evidence>
<evidence type="ECO:0000256" key="1">
    <source>
        <dbReference type="ARBA" id="ARBA00004429"/>
    </source>
</evidence>
<dbReference type="SMART" id="SM00304">
    <property type="entry name" value="HAMP"/>
    <property type="match status" value="1"/>
</dbReference>
<dbReference type="Gene3D" id="1.10.287.950">
    <property type="entry name" value="Methyl-accepting chemotaxis protein"/>
    <property type="match status" value="1"/>
</dbReference>
<feature type="transmembrane region" description="Helical" evidence="7">
    <location>
        <begin position="6"/>
        <end position="26"/>
    </location>
</feature>
<dbReference type="PROSITE" id="PS50111">
    <property type="entry name" value="CHEMOTAXIS_TRANSDUC_2"/>
    <property type="match status" value="1"/>
</dbReference>
<sequence>MPGLTLKTRFYIIIAILITAFLALFIMQRSLIAEQETSWQQLRDDALAREEALLLIRENAGYGAMIHNFKNYVLRGQEKYHGRIIKNHDAIQKTITEYRSIASITAEERKALDDIEEVYQKYRHETDRVAGFVKQGMTAEQIDAQVKISDDPAVKGLEILENQYRVLVDQYTRDFEQMSDSGANASLAGVVIALVVLLGSLLYMSSYITIRVRKFDEAVVNLSQGEADLSRRLPEEGGDEFESIARHMNRFMEKQSELIGTVKDLSLSIQAGLNQIEANENGNTQRFSRQQAETEQLATAVEEMAATAHSVADSTGNAVQAVDDARHHFDNGVAALESSVDRMEALARGVHGAADVINSLKEKTDEIGNIVDVIGGIAEQTNLLALNAAIEAARAGEQGRGFAVVADEVRTLASRTQESTEEIRRMIEELQKGSEKAVSVMDSSATDSNESVDKVKFAEDAMRQIAEEIHRISELNMQIAQAAEQQSEVTDTINQNIHRITTLSEENADAMGENHQAVMSLNQRTQQLADMVKRFKL</sequence>
<protein>
    <submittedName>
        <fullName evidence="11">Methyl-accepting chemotaxis protein</fullName>
    </submittedName>
</protein>
<dbReference type="Pfam" id="PF00015">
    <property type="entry name" value="MCPsignal"/>
    <property type="match status" value="1"/>
</dbReference>
<dbReference type="AlphaFoldDB" id="A0A839IQZ2"/>
<keyword evidence="7" id="KW-1133">Transmembrane helix</keyword>
<keyword evidence="7" id="KW-0472">Membrane</keyword>
<dbReference type="InterPro" id="IPR003660">
    <property type="entry name" value="HAMP_dom"/>
</dbReference>
<comment type="subcellular location">
    <subcellularLocation>
        <location evidence="1">Cell inner membrane</location>
        <topology evidence="1">Multi-pass membrane protein</topology>
    </subcellularLocation>
</comment>
<dbReference type="InterPro" id="IPR004089">
    <property type="entry name" value="MCPsignal_dom"/>
</dbReference>
<organism evidence="11 12">
    <name type="scientific">Oceanospirillum sediminis</name>
    <dbReference type="NCBI Taxonomy" id="2760088"/>
    <lineage>
        <taxon>Bacteria</taxon>
        <taxon>Pseudomonadati</taxon>
        <taxon>Pseudomonadota</taxon>
        <taxon>Gammaproteobacteria</taxon>
        <taxon>Oceanospirillales</taxon>
        <taxon>Oceanospirillaceae</taxon>
        <taxon>Oceanospirillum</taxon>
    </lineage>
</organism>
<feature type="coiled-coil region" evidence="6">
    <location>
        <begin position="458"/>
        <end position="485"/>
    </location>
</feature>
<name>A0A839IQZ2_9GAMM</name>
<comment type="similarity">
    <text evidence="4">Belongs to the methyl-accepting chemotaxis (MCP) protein family.</text>
</comment>
<evidence type="ECO:0000256" key="3">
    <source>
        <dbReference type="ARBA" id="ARBA00023224"/>
    </source>
</evidence>
<dbReference type="PROSITE" id="PS50885">
    <property type="entry name" value="HAMP"/>
    <property type="match status" value="1"/>
</dbReference>
<dbReference type="GO" id="GO:0005886">
    <property type="term" value="C:plasma membrane"/>
    <property type="evidence" value="ECO:0007669"/>
    <property type="project" value="UniProtKB-SubCell"/>
</dbReference>
<keyword evidence="6" id="KW-0175">Coiled coil</keyword>
<proteinExistence type="inferred from homology"/>
<evidence type="ECO:0000313" key="11">
    <source>
        <dbReference type="EMBL" id="MBB1486857.1"/>
    </source>
</evidence>
<evidence type="ECO:0000256" key="7">
    <source>
        <dbReference type="SAM" id="Phobius"/>
    </source>
</evidence>
<evidence type="ECO:0000313" key="12">
    <source>
        <dbReference type="Proteomes" id="UP000565262"/>
    </source>
</evidence>
<dbReference type="PANTHER" id="PTHR32089">
    <property type="entry name" value="METHYL-ACCEPTING CHEMOTAXIS PROTEIN MCPB"/>
    <property type="match status" value="1"/>
</dbReference>
<evidence type="ECO:0000256" key="6">
    <source>
        <dbReference type="SAM" id="Coils"/>
    </source>
</evidence>
<dbReference type="InterPro" id="IPR000727">
    <property type="entry name" value="T_SNARE_dom"/>
</dbReference>
<evidence type="ECO:0000256" key="2">
    <source>
        <dbReference type="ARBA" id="ARBA00022519"/>
    </source>
</evidence>
<dbReference type="CDD" id="cd11386">
    <property type="entry name" value="MCP_signal"/>
    <property type="match status" value="1"/>
</dbReference>
<feature type="domain" description="HAMP" evidence="10">
    <location>
        <begin position="206"/>
        <end position="260"/>
    </location>
</feature>
<keyword evidence="3 5" id="KW-0807">Transducer</keyword>
<accession>A0A839IQZ2</accession>
<dbReference type="PROSITE" id="PS50192">
    <property type="entry name" value="T_SNARE"/>
    <property type="match status" value="1"/>
</dbReference>
<dbReference type="SUPFAM" id="SSF58104">
    <property type="entry name" value="Methyl-accepting chemotaxis protein (MCP) signaling domain"/>
    <property type="match status" value="1"/>
</dbReference>
<dbReference type="EMBL" id="JACJFM010000009">
    <property type="protein sequence ID" value="MBB1486857.1"/>
    <property type="molecule type" value="Genomic_DNA"/>
</dbReference>
<keyword evidence="2" id="KW-0997">Cell inner membrane</keyword>
<dbReference type="GO" id="GO:0007165">
    <property type="term" value="P:signal transduction"/>
    <property type="evidence" value="ECO:0007669"/>
    <property type="project" value="UniProtKB-KW"/>
</dbReference>
<dbReference type="CDD" id="cd06225">
    <property type="entry name" value="HAMP"/>
    <property type="match status" value="1"/>
</dbReference>
<keyword evidence="2" id="KW-1003">Cell membrane</keyword>
<evidence type="ECO:0000259" key="9">
    <source>
        <dbReference type="PROSITE" id="PS50192"/>
    </source>
</evidence>
<dbReference type="InterPro" id="IPR004090">
    <property type="entry name" value="Chemotax_Me-accpt_rcpt"/>
</dbReference>
<dbReference type="RefSeq" id="WP_182808631.1">
    <property type="nucleotide sequence ID" value="NZ_JACJFM010000009.1"/>
</dbReference>
<gene>
    <name evidence="11" type="ORF">H4O21_09565</name>
</gene>
<evidence type="ECO:0000259" key="10">
    <source>
        <dbReference type="PROSITE" id="PS50885"/>
    </source>
</evidence>
<dbReference type="SMART" id="SM00283">
    <property type="entry name" value="MA"/>
    <property type="match status" value="1"/>
</dbReference>